<dbReference type="Proteomes" id="UP000461288">
    <property type="component" value="Unassembled WGS sequence"/>
</dbReference>
<name>A0A7X3H7X0_9GAMM</name>
<dbReference type="EMBL" id="WTFN01000014">
    <property type="protein sequence ID" value="MWK55936.1"/>
    <property type="molecule type" value="Genomic_DNA"/>
</dbReference>
<evidence type="ECO:0000313" key="1">
    <source>
        <dbReference type="EMBL" id="MWK55936.1"/>
    </source>
</evidence>
<sequence>MNASPRLLFLIPYFGRWPFWMPFFLRGCGGNPDIDWLFFTDCGVPEQAPANVRFETLAFDAYCEHVSDRLRIAFTPDSPYKLCDLKPALGYIHADRLASYDYWGFSDIDLIYGDLRGYLSALQLQRYELVSTHVRRVSGHLCMMRNSSRMREAFMQVDGWREALASPTHNAFDEAAFSRLFVRYKNRPAALRWLLDRLNPWHRQSLFQEAFSTPGGRIPWHDGSFDFPSKWVWREGVLTNDRDGDRSFPYFHFIAWKCDRWPAHAEPVLCGPAGLAERASWCVTAEGFREE</sequence>
<dbReference type="InterPro" id="IPR046733">
    <property type="entry name" value="DUF6625"/>
</dbReference>
<protein>
    <recommendedName>
        <fullName evidence="3">Glycosyl transferase</fullName>
    </recommendedName>
</protein>
<dbReference type="Pfam" id="PF20330">
    <property type="entry name" value="DUF6625"/>
    <property type="match status" value="1"/>
</dbReference>
<dbReference type="RefSeq" id="WP_160480420.1">
    <property type="nucleotide sequence ID" value="NZ_WTFN01000014.1"/>
</dbReference>
<organism evidence="1 2">
    <name type="scientific">Metapseudomonas otitidis</name>
    <dbReference type="NCBI Taxonomy" id="319939"/>
    <lineage>
        <taxon>Bacteria</taxon>
        <taxon>Pseudomonadati</taxon>
        <taxon>Pseudomonadota</taxon>
        <taxon>Gammaproteobacteria</taxon>
        <taxon>Pseudomonadales</taxon>
        <taxon>Pseudomonadaceae</taxon>
        <taxon>Metapseudomonas</taxon>
    </lineage>
</organism>
<gene>
    <name evidence="1" type="ORF">GO594_08115</name>
</gene>
<accession>A0A7X3H7X0</accession>
<proteinExistence type="predicted"/>
<dbReference type="AlphaFoldDB" id="A0A7X3H7X0"/>
<reference evidence="1 2" key="1">
    <citation type="submission" date="2019-12" db="EMBL/GenBank/DDBJ databases">
        <title>Draft genome sequence of Pseudomonas otitidis recovered from a chicken carcass.</title>
        <authorList>
            <person name="Vieira T.R."/>
            <person name="Oliviera E.F.C."/>
            <person name="Silva N.M.V."/>
            <person name="Sambrano G.E."/>
            <person name="Cibulski S.P."/>
            <person name="Cardoso M.R.I."/>
        </authorList>
    </citation>
    <scope>NUCLEOTIDE SEQUENCE [LARGE SCALE GENOMIC DNA]</scope>
    <source>
        <strain evidence="1 2">25_K</strain>
    </source>
</reference>
<evidence type="ECO:0000313" key="2">
    <source>
        <dbReference type="Proteomes" id="UP000461288"/>
    </source>
</evidence>
<evidence type="ECO:0008006" key="3">
    <source>
        <dbReference type="Google" id="ProtNLM"/>
    </source>
</evidence>
<comment type="caution">
    <text evidence="1">The sequence shown here is derived from an EMBL/GenBank/DDBJ whole genome shotgun (WGS) entry which is preliminary data.</text>
</comment>